<gene>
    <name evidence="1" type="ORF">CTI12_AA316880</name>
</gene>
<dbReference type="InterPro" id="IPR001938">
    <property type="entry name" value="Thaumatin"/>
</dbReference>
<dbReference type="STRING" id="35608.A0A2U1N1I9"/>
<protein>
    <submittedName>
        <fullName evidence="1">Thaumatin</fullName>
    </submittedName>
</protein>
<dbReference type="PROSITE" id="PS51367">
    <property type="entry name" value="THAUMATIN_2"/>
    <property type="match status" value="1"/>
</dbReference>
<evidence type="ECO:0000313" key="2">
    <source>
        <dbReference type="Proteomes" id="UP000245207"/>
    </source>
</evidence>
<dbReference type="AlphaFoldDB" id="A0A2U1N1I9"/>
<dbReference type="EMBL" id="PKPP01003856">
    <property type="protein sequence ID" value="PWA67314.1"/>
    <property type="molecule type" value="Genomic_DNA"/>
</dbReference>
<proteinExistence type="predicted"/>
<dbReference type="PANTHER" id="PTHR31048">
    <property type="entry name" value="OS03G0233200 PROTEIN"/>
    <property type="match status" value="1"/>
</dbReference>
<evidence type="ECO:0000313" key="1">
    <source>
        <dbReference type="EMBL" id="PWA67314.1"/>
    </source>
</evidence>
<accession>A0A2U1N1I9</accession>
<keyword evidence="2" id="KW-1185">Reference proteome</keyword>
<dbReference type="SMART" id="SM00205">
    <property type="entry name" value="THN"/>
    <property type="match status" value="1"/>
</dbReference>
<dbReference type="OrthoDB" id="430315at2759"/>
<organism evidence="1 2">
    <name type="scientific">Artemisia annua</name>
    <name type="common">Sweet wormwood</name>
    <dbReference type="NCBI Taxonomy" id="35608"/>
    <lineage>
        <taxon>Eukaryota</taxon>
        <taxon>Viridiplantae</taxon>
        <taxon>Streptophyta</taxon>
        <taxon>Embryophyta</taxon>
        <taxon>Tracheophyta</taxon>
        <taxon>Spermatophyta</taxon>
        <taxon>Magnoliopsida</taxon>
        <taxon>eudicotyledons</taxon>
        <taxon>Gunneridae</taxon>
        <taxon>Pentapetalae</taxon>
        <taxon>asterids</taxon>
        <taxon>campanulids</taxon>
        <taxon>Asterales</taxon>
        <taxon>Asteraceae</taxon>
        <taxon>Asteroideae</taxon>
        <taxon>Anthemideae</taxon>
        <taxon>Artemisiinae</taxon>
        <taxon>Artemisia</taxon>
    </lineage>
</organism>
<dbReference type="Gene3D" id="2.60.110.10">
    <property type="entry name" value="Thaumatin"/>
    <property type="match status" value="1"/>
</dbReference>
<name>A0A2U1N1I9_ARTAN</name>
<dbReference type="Pfam" id="PF00314">
    <property type="entry name" value="Thaumatin"/>
    <property type="match status" value="1"/>
</dbReference>
<comment type="caution">
    <text evidence="1">The sequence shown here is derived from an EMBL/GenBank/DDBJ whole genome shotgun (WGS) entry which is preliminary data.</text>
</comment>
<reference evidence="1 2" key="1">
    <citation type="journal article" date="2018" name="Mol. Plant">
        <title>The genome of Artemisia annua provides insight into the evolution of Asteraceae family and artemisinin biosynthesis.</title>
        <authorList>
            <person name="Shen Q."/>
            <person name="Zhang L."/>
            <person name="Liao Z."/>
            <person name="Wang S."/>
            <person name="Yan T."/>
            <person name="Shi P."/>
            <person name="Liu M."/>
            <person name="Fu X."/>
            <person name="Pan Q."/>
            <person name="Wang Y."/>
            <person name="Lv Z."/>
            <person name="Lu X."/>
            <person name="Zhang F."/>
            <person name="Jiang W."/>
            <person name="Ma Y."/>
            <person name="Chen M."/>
            <person name="Hao X."/>
            <person name="Li L."/>
            <person name="Tang Y."/>
            <person name="Lv G."/>
            <person name="Zhou Y."/>
            <person name="Sun X."/>
            <person name="Brodelius P.E."/>
            <person name="Rose J.K.C."/>
            <person name="Tang K."/>
        </authorList>
    </citation>
    <scope>NUCLEOTIDE SEQUENCE [LARGE SCALE GENOMIC DNA]</scope>
    <source>
        <strain evidence="2">cv. Huhao1</strain>
        <tissue evidence="1">Leaf</tissue>
    </source>
</reference>
<dbReference type="SUPFAM" id="SSF49870">
    <property type="entry name" value="Osmotin, thaumatin-like protein"/>
    <property type="match status" value="1"/>
</dbReference>
<sequence length="251" mass="28298">MDQYCCSGQYANPNTCKPSYYSSIFKRACPRAYSYAFDDGTSTFTCNAYEYAIIFCPNSNNNGMEKTPEPGPLIAPAIKNRKKGNTTSNSTLQVYVSFVNTFSSDPTFPPPSNFLHRLSDQTFHPSIYTKPNMKKKGQLRFRPTAALPSDLVMSDQMLGKFAIICAEDLIQEILHCYYDNVNLPWIMAQTTDRIDESNIPAVEKGTSVLDWEFAASSNLTVNLAQRGQRKDFKLGMTMLLHKSNRARIEET</sequence>
<dbReference type="InterPro" id="IPR037176">
    <property type="entry name" value="Osmotin/thaumatin-like_sf"/>
</dbReference>
<dbReference type="Proteomes" id="UP000245207">
    <property type="component" value="Unassembled WGS sequence"/>
</dbReference>